<dbReference type="AlphaFoldDB" id="A0A561C8N6"/>
<dbReference type="InterPro" id="IPR029063">
    <property type="entry name" value="SAM-dependent_MTases_sf"/>
</dbReference>
<evidence type="ECO:0000313" key="5">
    <source>
        <dbReference type="EMBL" id="TWD87330.1"/>
    </source>
</evidence>
<dbReference type="CDD" id="cd11715">
    <property type="entry name" value="THUMP_AdoMetMT"/>
    <property type="match status" value="1"/>
</dbReference>
<dbReference type="GO" id="GO:0008990">
    <property type="term" value="F:rRNA (guanine-N2-)-methyltransferase activity"/>
    <property type="evidence" value="ECO:0007669"/>
    <property type="project" value="TreeGrafter"/>
</dbReference>
<sequence>MDIGSRTGGLCAEHISEAAEAPRPDRPERPWTQWWNCSSGPLCGEAARRGDNGVPLRPNDGEPPVNDLSLFLPCAAGVEEFLAQEVHALTGRVGQDLLTLRGGVRVRAEWRDALKLNLHSRLAQRVLVELAHAPYRSENDLYAIASGVAWEIWFTPRQTFKIETTAQHSPLQSLNFATLRIKDAIADRFRAKAGGVRPSIETQWPDCRVFAHLTTEHCTLYIDTSGEPLFKRGWRQDKGDAPLKETLAAAMLAASGWWNPETGAVAAEPLYDPCCGSGTIAIEAAQIARGIAAGSLRRFGFEKLLPFQAHVWDAIKKDAASSAVPRDVAIFGSDVSHRMVDFAERNAERAGVADAIEFRGGDALQRMPPAEGGVIMLNPPYGERIEVGGVARFGAREAAQTSGDAGGESGGGGEFFPQLATHWKKNYAGWTAWVLTPDLKLPRQMRLKESRRVPMWNGPIECRLFRFDMVAGSARK</sequence>
<evidence type="ECO:0000256" key="1">
    <source>
        <dbReference type="ARBA" id="ARBA00022603"/>
    </source>
</evidence>
<comment type="caution">
    <text evidence="5">The sequence shown here is derived from an EMBL/GenBank/DDBJ whole genome shotgun (WGS) entry which is preliminary data.</text>
</comment>
<feature type="domain" description="THUMP" evidence="4">
    <location>
        <begin position="112"/>
        <end position="224"/>
    </location>
</feature>
<evidence type="ECO:0000256" key="2">
    <source>
        <dbReference type="ARBA" id="ARBA00022679"/>
    </source>
</evidence>
<evidence type="ECO:0000259" key="4">
    <source>
        <dbReference type="PROSITE" id="PS51165"/>
    </source>
</evidence>
<dbReference type="SMART" id="SM00981">
    <property type="entry name" value="THUMP"/>
    <property type="match status" value="1"/>
</dbReference>
<organism evidence="5 6">
    <name type="scientific">Variovorax beijingensis</name>
    <dbReference type="NCBI Taxonomy" id="2496117"/>
    <lineage>
        <taxon>Bacteria</taxon>
        <taxon>Pseudomonadati</taxon>
        <taxon>Pseudomonadota</taxon>
        <taxon>Betaproteobacteria</taxon>
        <taxon>Burkholderiales</taxon>
        <taxon>Comamonadaceae</taxon>
        <taxon>Variovorax</taxon>
    </lineage>
</organism>
<accession>A0A561C8N6</accession>
<dbReference type="GO" id="GO:0003723">
    <property type="term" value="F:RNA binding"/>
    <property type="evidence" value="ECO:0007669"/>
    <property type="project" value="UniProtKB-UniRule"/>
</dbReference>
<proteinExistence type="predicted"/>
<keyword evidence="2" id="KW-0808">Transferase</keyword>
<dbReference type="PANTHER" id="PTHR47313">
    <property type="entry name" value="RIBOSOMAL RNA LARGE SUBUNIT METHYLTRANSFERASE K/L"/>
    <property type="match status" value="1"/>
</dbReference>
<dbReference type="InterPro" id="IPR004114">
    <property type="entry name" value="THUMP_dom"/>
</dbReference>
<dbReference type="Pfam" id="PF01170">
    <property type="entry name" value="UPF0020"/>
    <property type="match status" value="1"/>
</dbReference>
<dbReference type="Gene3D" id="3.40.50.150">
    <property type="entry name" value="Vaccinia Virus protein VP39"/>
    <property type="match status" value="1"/>
</dbReference>
<protein>
    <submittedName>
        <fullName evidence="5">Putative N6-adenine-specific DNA methylase</fullName>
    </submittedName>
</protein>
<dbReference type="GO" id="GO:0070043">
    <property type="term" value="F:rRNA (guanine-N7-)-methyltransferase activity"/>
    <property type="evidence" value="ECO:0007669"/>
    <property type="project" value="TreeGrafter"/>
</dbReference>
<evidence type="ECO:0000313" key="6">
    <source>
        <dbReference type="Proteomes" id="UP000319722"/>
    </source>
</evidence>
<keyword evidence="1 5" id="KW-0489">Methyltransferase</keyword>
<gene>
    <name evidence="5" type="ORF">FB547_103312</name>
</gene>
<name>A0A561C8N6_9BURK</name>
<dbReference type="Proteomes" id="UP000319722">
    <property type="component" value="Unassembled WGS sequence"/>
</dbReference>
<dbReference type="PROSITE" id="PS51165">
    <property type="entry name" value="THUMP"/>
    <property type="match status" value="1"/>
</dbReference>
<dbReference type="Pfam" id="PF02926">
    <property type="entry name" value="THUMP"/>
    <property type="match status" value="1"/>
</dbReference>
<dbReference type="SUPFAM" id="SSF53335">
    <property type="entry name" value="S-adenosyl-L-methionine-dependent methyltransferases"/>
    <property type="match status" value="1"/>
</dbReference>
<dbReference type="EMBL" id="VIVL01000003">
    <property type="protein sequence ID" value="TWD87330.1"/>
    <property type="molecule type" value="Genomic_DNA"/>
</dbReference>
<dbReference type="PANTHER" id="PTHR47313:SF1">
    <property type="entry name" value="RIBOSOMAL RNA LARGE SUBUNIT METHYLTRANSFERASE K_L"/>
    <property type="match status" value="1"/>
</dbReference>
<reference evidence="5 6" key="1">
    <citation type="submission" date="2019-06" db="EMBL/GenBank/DDBJ databases">
        <title>Sorghum-associated microbial communities from plants grown in Nebraska, USA.</title>
        <authorList>
            <person name="Schachtman D."/>
        </authorList>
    </citation>
    <scope>NUCLEOTIDE SEQUENCE [LARGE SCALE GENOMIC DNA]</scope>
    <source>
        <strain evidence="5 6">T529</strain>
    </source>
</reference>
<keyword evidence="3" id="KW-0694">RNA-binding</keyword>
<dbReference type="InterPro" id="IPR054170">
    <property type="entry name" value="RlmL_1st"/>
</dbReference>
<dbReference type="Pfam" id="PF22020">
    <property type="entry name" value="RlmL_1st"/>
    <property type="match status" value="1"/>
</dbReference>
<dbReference type="Gene3D" id="3.30.2130.30">
    <property type="match status" value="1"/>
</dbReference>
<dbReference type="InterPro" id="IPR000241">
    <property type="entry name" value="RlmKL-like_Mtase"/>
</dbReference>
<evidence type="ECO:0000256" key="3">
    <source>
        <dbReference type="PROSITE-ProRule" id="PRU00529"/>
    </source>
</evidence>